<dbReference type="InterPro" id="IPR016040">
    <property type="entry name" value="NAD(P)-bd_dom"/>
</dbReference>
<comment type="caution">
    <text evidence="2">The sequence shown here is derived from an EMBL/GenBank/DDBJ whole genome shotgun (WGS) entry which is preliminary data.</text>
</comment>
<organism evidence="2 3">
    <name type="scientific">candidate division KSB3 bacterium</name>
    <dbReference type="NCBI Taxonomy" id="2044937"/>
    <lineage>
        <taxon>Bacteria</taxon>
        <taxon>candidate division KSB3</taxon>
    </lineage>
</organism>
<accession>A0A9D5Q7F7</accession>
<dbReference type="Pfam" id="PF16363">
    <property type="entry name" value="GDP_Man_Dehyd"/>
    <property type="match status" value="1"/>
</dbReference>
<dbReference type="EMBL" id="WJJP01000647">
    <property type="protein sequence ID" value="MBD3326849.1"/>
    <property type="molecule type" value="Genomic_DNA"/>
</dbReference>
<feature type="domain" description="NAD(P)-binding" evidence="1">
    <location>
        <begin position="7"/>
        <end position="307"/>
    </location>
</feature>
<evidence type="ECO:0000313" key="2">
    <source>
        <dbReference type="EMBL" id="MBD3326849.1"/>
    </source>
</evidence>
<dbReference type="Proteomes" id="UP000649604">
    <property type="component" value="Unassembled WGS sequence"/>
</dbReference>
<dbReference type="PANTHER" id="PTHR43000">
    <property type="entry name" value="DTDP-D-GLUCOSE 4,6-DEHYDRATASE-RELATED"/>
    <property type="match status" value="1"/>
</dbReference>
<dbReference type="InterPro" id="IPR036291">
    <property type="entry name" value="NAD(P)-bd_dom_sf"/>
</dbReference>
<evidence type="ECO:0000259" key="1">
    <source>
        <dbReference type="Pfam" id="PF16363"/>
    </source>
</evidence>
<evidence type="ECO:0000313" key="3">
    <source>
        <dbReference type="Proteomes" id="UP000649604"/>
    </source>
</evidence>
<gene>
    <name evidence="2" type="ORF">GF339_19855</name>
</gene>
<proteinExistence type="predicted"/>
<protein>
    <submittedName>
        <fullName evidence="2">NAD-dependent epimerase/dehydratase family protein</fullName>
    </submittedName>
</protein>
<name>A0A9D5Q7F7_9BACT</name>
<dbReference type="Gene3D" id="3.40.50.720">
    <property type="entry name" value="NAD(P)-binding Rossmann-like Domain"/>
    <property type="match status" value="1"/>
</dbReference>
<dbReference type="AlphaFoldDB" id="A0A9D5Q7F7"/>
<sequence>MSEKIVVLGSNSFSGAHFVEHALQHQAEVIGISRSPEPHPVFLPYKKCQQPAFHFYQADLNHDLDRIMEIMYEFQPDYIINFAAQGMVAQSWQHPEHWMQTNIVANVKLHDKLRHCQFLKKYVHISTPEVYGSCQGLIQEHTHYNPSTPYAVSKAAIDMSLMTFFRAYQFPVVFTRAANVYGSGQQLYRIIPRTILYFLTGKTLQLHGGGHAVRSFIHIRDVADGTLRAARQGIPGEIYHFSTDRNISIRSLVCLIAEHLQVSFHDHVDIVDDRLGKDSAYLLDSTKAQKMLGWKDQIDLEAGIEEMILWMKEYLDQLTQQPLEYLHKP</sequence>
<reference evidence="2" key="1">
    <citation type="submission" date="2019-11" db="EMBL/GenBank/DDBJ databases">
        <title>Microbial mats filling the niche in hypersaline microbial mats.</title>
        <authorList>
            <person name="Wong H.L."/>
            <person name="Macleod F.I."/>
            <person name="White R.A. III"/>
            <person name="Burns B.P."/>
        </authorList>
    </citation>
    <scope>NUCLEOTIDE SEQUENCE</scope>
    <source>
        <strain evidence="2">Rbin_158</strain>
    </source>
</reference>
<dbReference type="SUPFAM" id="SSF51735">
    <property type="entry name" value="NAD(P)-binding Rossmann-fold domains"/>
    <property type="match status" value="1"/>
</dbReference>
<dbReference type="Gene3D" id="3.90.25.10">
    <property type="entry name" value="UDP-galactose 4-epimerase, domain 1"/>
    <property type="match status" value="1"/>
</dbReference>